<dbReference type="Pfam" id="PF00806">
    <property type="entry name" value="PUF"/>
    <property type="match status" value="2"/>
</dbReference>
<dbReference type="GO" id="GO:0030154">
    <property type="term" value="P:cell differentiation"/>
    <property type="evidence" value="ECO:0007669"/>
    <property type="project" value="UniProtKB-KW"/>
</dbReference>
<organism evidence="8">
    <name type="scientific">Gongylonema pulchrum</name>
    <dbReference type="NCBI Taxonomy" id="637853"/>
    <lineage>
        <taxon>Eukaryota</taxon>
        <taxon>Metazoa</taxon>
        <taxon>Ecdysozoa</taxon>
        <taxon>Nematoda</taxon>
        <taxon>Chromadorea</taxon>
        <taxon>Rhabditida</taxon>
        <taxon>Spirurina</taxon>
        <taxon>Spiruromorpha</taxon>
        <taxon>Spiruroidea</taxon>
        <taxon>Gongylonematidae</taxon>
        <taxon>Gongylonema</taxon>
    </lineage>
</organism>
<proteinExistence type="predicted"/>
<reference evidence="8" key="1">
    <citation type="submission" date="2016-06" db="UniProtKB">
        <authorList>
            <consortium name="WormBaseParasite"/>
        </authorList>
    </citation>
    <scope>IDENTIFICATION</scope>
</reference>
<dbReference type="Proteomes" id="UP000271098">
    <property type="component" value="Unassembled WGS sequence"/>
</dbReference>
<dbReference type="InterPro" id="IPR033133">
    <property type="entry name" value="PUM-HD"/>
</dbReference>
<dbReference type="EMBL" id="UYRT01080553">
    <property type="protein sequence ID" value="VDN22963.1"/>
    <property type="molecule type" value="Genomic_DNA"/>
</dbReference>
<keyword evidence="7" id="KW-1185">Reference proteome</keyword>
<keyword evidence="3" id="KW-0221">Differentiation</keyword>
<name>A0A183DYI6_9BILA</name>
<reference evidence="6 7" key="2">
    <citation type="submission" date="2018-11" db="EMBL/GenBank/DDBJ databases">
        <authorList>
            <consortium name="Pathogen Informatics"/>
        </authorList>
    </citation>
    <scope>NUCLEOTIDE SEQUENCE [LARGE SCALE GENOMIC DNA]</scope>
</reference>
<feature type="domain" description="PUM-HD" evidence="5">
    <location>
        <begin position="1"/>
        <end position="120"/>
    </location>
</feature>
<dbReference type="GO" id="GO:0010608">
    <property type="term" value="P:post-transcriptional regulation of gene expression"/>
    <property type="evidence" value="ECO:0007669"/>
    <property type="project" value="TreeGrafter"/>
</dbReference>
<dbReference type="Gene3D" id="1.25.10.10">
    <property type="entry name" value="Leucine-rich Repeat Variant"/>
    <property type="match status" value="1"/>
</dbReference>
<accession>A0A183DYI6</accession>
<gene>
    <name evidence="6" type="ORF">GPUH_LOCUS13777</name>
</gene>
<feature type="repeat" description="Pumilio" evidence="4">
    <location>
        <begin position="3"/>
        <end position="38"/>
    </location>
</feature>
<dbReference type="OrthoDB" id="668540at2759"/>
<evidence type="ECO:0000256" key="3">
    <source>
        <dbReference type="ARBA" id="ARBA00022782"/>
    </source>
</evidence>
<dbReference type="GO" id="GO:0005737">
    <property type="term" value="C:cytoplasm"/>
    <property type="evidence" value="ECO:0007669"/>
    <property type="project" value="TreeGrafter"/>
</dbReference>
<dbReference type="GO" id="GO:0005634">
    <property type="term" value="C:nucleus"/>
    <property type="evidence" value="ECO:0007669"/>
    <property type="project" value="TreeGrafter"/>
</dbReference>
<keyword evidence="2" id="KW-0677">Repeat</keyword>
<evidence type="ECO:0000313" key="7">
    <source>
        <dbReference type="Proteomes" id="UP000271098"/>
    </source>
</evidence>
<evidence type="ECO:0000313" key="6">
    <source>
        <dbReference type="EMBL" id="VDN22963.1"/>
    </source>
</evidence>
<dbReference type="InterPro" id="IPR011989">
    <property type="entry name" value="ARM-like"/>
</dbReference>
<evidence type="ECO:0000256" key="2">
    <source>
        <dbReference type="ARBA" id="ARBA00022737"/>
    </source>
</evidence>
<dbReference type="GO" id="GO:0003730">
    <property type="term" value="F:mRNA 3'-UTR binding"/>
    <property type="evidence" value="ECO:0007669"/>
    <property type="project" value="TreeGrafter"/>
</dbReference>
<keyword evidence="1" id="KW-0217">Developmental protein</keyword>
<dbReference type="PROSITE" id="PS50302">
    <property type="entry name" value="PUM"/>
    <property type="match status" value="1"/>
</dbReference>
<evidence type="ECO:0000256" key="4">
    <source>
        <dbReference type="PROSITE-ProRule" id="PRU00317"/>
    </source>
</evidence>
<dbReference type="PANTHER" id="PTHR12537">
    <property type="entry name" value="RNA BINDING PROTEIN PUMILIO-RELATED"/>
    <property type="match status" value="1"/>
</dbReference>
<evidence type="ECO:0000256" key="1">
    <source>
        <dbReference type="ARBA" id="ARBA00022473"/>
    </source>
</evidence>
<dbReference type="InterPro" id="IPR016024">
    <property type="entry name" value="ARM-type_fold"/>
</dbReference>
<protein>
    <submittedName>
        <fullName evidence="8">PUM-HD domain-containing protein</fullName>
    </submittedName>
</protein>
<dbReference type="WBParaSite" id="GPUH_0001379201-mRNA-1">
    <property type="protein sequence ID" value="GPUH_0001379201-mRNA-1"/>
    <property type="gene ID" value="GPUH_0001379201"/>
</dbReference>
<evidence type="ECO:0000313" key="8">
    <source>
        <dbReference type="WBParaSite" id="GPUH_0001379201-mRNA-1"/>
    </source>
</evidence>
<dbReference type="SUPFAM" id="SSF48371">
    <property type="entry name" value="ARM repeat"/>
    <property type="match status" value="1"/>
</dbReference>
<evidence type="ECO:0000259" key="5">
    <source>
        <dbReference type="PROSITE" id="PS50303"/>
    </source>
</evidence>
<dbReference type="PROSITE" id="PS50303">
    <property type="entry name" value="PUM_HD"/>
    <property type="match status" value="1"/>
</dbReference>
<dbReference type="PANTHER" id="PTHR12537:SF112">
    <property type="entry name" value="FEM-3 MRNA-BINDING FACTOR 1-RELATED"/>
    <property type="match status" value="1"/>
</dbReference>
<dbReference type="SMART" id="SM00025">
    <property type="entry name" value="Pumilio"/>
    <property type="match status" value="2"/>
</dbReference>
<sequence>METFRSNVLTLAQEKFASHVVEKSLTHASPRVLHYLMDEIFDGYITDEKGRDALDIMMFDLYGNYVVQTMIDVAIEVYEGRRQGDPKWATLLAERAIRHEFRLEHYSSGKKIIAKLRQVISTVAI</sequence>
<dbReference type="AlphaFoldDB" id="A0A183DYI6"/>
<dbReference type="InterPro" id="IPR001313">
    <property type="entry name" value="Pumilio_RNA-bd_rpt"/>
</dbReference>